<dbReference type="InterPro" id="IPR027417">
    <property type="entry name" value="P-loop_NTPase"/>
</dbReference>
<feature type="compositionally biased region" description="Gly residues" evidence="8">
    <location>
        <begin position="170"/>
        <end position="180"/>
    </location>
</feature>
<dbReference type="SUPFAM" id="SSF160481">
    <property type="entry name" value="BRK domain-like"/>
    <property type="match status" value="1"/>
</dbReference>
<dbReference type="GO" id="GO:0016787">
    <property type="term" value="F:hydrolase activity"/>
    <property type="evidence" value="ECO:0007669"/>
    <property type="project" value="UniProtKB-KW"/>
</dbReference>
<dbReference type="FunFam" id="3.40.50.10810:FF:000008">
    <property type="entry name" value="Chromatin structure-remodeling complex subunit snf21"/>
    <property type="match status" value="1"/>
</dbReference>
<dbReference type="GeneTree" id="ENSGT00940000156887"/>
<dbReference type="Gene3D" id="3.40.50.10810">
    <property type="entry name" value="Tandem AAA-ATPase domain"/>
    <property type="match status" value="1"/>
</dbReference>
<proteinExistence type="inferred from homology"/>
<keyword evidence="5" id="KW-0103">Bromodomain</keyword>
<dbReference type="Pfam" id="PF08880">
    <property type="entry name" value="QLQ"/>
    <property type="match status" value="1"/>
</dbReference>
<dbReference type="Pfam" id="PF00176">
    <property type="entry name" value="SNF2-rel_dom"/>
    <property type="match status" value="1"/>
</dbReference>
<feature type="compositionally biased region" description="Pro residues" evidence="8">
    <location>
        <begin position="260"/>
        <end position="285"/>
    </location>
</feature>
<reference evidence="12" key="2">
    <citation type="submission" date="2025-08" db="UniProtKB">
        <authorList>
            <consortium name="Ensembl"/>
        </authorList>
    </citation>
    <scope>IDENTIFICATION</scope>
</reference>
<dbReference type="Pfam" id="PF07533">
    <property type="entry name" value="BRK"/>
    <property type="match status" value="1"/>
</dbReference>
<protein>
    <submittedName>
        <fullName evidence="12">SWI/SNF related BAF chromatin remodeling complex subunit ATPase 4</fullName>
    </submittedName>
</protein>
<feature type="region of interest" description="Disordered" evidence="8">
    <location>
        <begin position="74"/>
        <end position="127"/>
    </location>
</feature>
<keyword evidence="4" id="KW-0805">Transcription regulation</keyword>
<dbReference type="SMART" id="SM00592">
    <property type="entry name" value="BRK"/>
    <property type="match status" value="1"/>
</dbReference>
<keyword evidence="3" id="KW-0378">Hydrolase</keyword>
<dbReference type="InterPro" id="IPR014012">
    <property type="entry name" value="HSA_dom"/>
</dbReference>
<evidence type="ECO:0000256" key="8">
    <source>
        <dbReference type="SAM" id="MobiDB-lite"/>
    </source>
</evidence>
<dbReference type="SMART" id="SM00487">
    <property type="entry name" value="DEXDc"/>
    <property type="match status" value="1"/>
</dbReference>
<dbReference type="PANTHER" id="PTHR10799">
    <property type="entry name" value="SNF2/RAD54 HELICASE FAMILY"/>
    <property type="match status" value="1"/>
</dbReference>
<feature type="region of interest" description="Disordered" evidence="8">
    <location>
        <begin position="159"/>
        <end position="305"/>
    </location>
</feature>
<dbReference type="PROSITE" id="PS51192">
    <property type="entry name" value="HELICASE_ATP_BIND_1"/>
    <property type="match status" value="1"/>
</dbReference>
<dbReference type="Gene3D" id="1.20.5.170">
    <property type="match status" value="1"/>
</dbReference>
<dbReference type="GO" id="GO:0005524">
    <property type="term" value="F:ATP binding"/>
    <property type="evidence" value="ECO:0007669"/>
    <property type="project" value="InterPro"/>
</dbReference>
<evidence type="ECO:0000256" key="4">
    <source>
        <dbReference type="ARBA" id="ARBA00023015"/>
    </source>
</evidence>
<evidence type="ECO:0000256" key="3">
    <source>
        <dbReference type="ARBA" id="ARBA00022801"/>
    </source>
</evidence>
<dbReference type="Pfam" id="PF07529">
    <property type="entry name" value="HSA"/>
    <property type="match status" value="1"/>
</dbReference>
<evidence type="ECO:0000256" key="5">
    <source>
        <dbReference type="ARBA" id="ARBA00023117"/>
    </source>
</evidence>
<feature type="domain" description="Helicase ATP-binding" evidence="9">
    <location>
        <begin position="715"/>
        <end position="880"/>
    </location>
</feature>
<sequence length="991" mass="111218">MERTAMERTAMERTVMERTAMERTGMERSAMERTGMERTVMERTAMERTGMERTGMHEKGMSEESRFAQMKGMPMRQGVHSGMGPPPSPMDQHSQGYHSPLGGSDHSSPVPSNGAVPGSGGPTPFNQNQLHQLRAQIMAYKMLARGQPLPDHLQMAVQGKRPMGCSPGMQGSGPGQGGLGQPMPSLAPGGPGGVGPGQGPGGPMGQGYSRAHGMMGPNMPPPGPSGPTGMQGQNPNGPPKSWSEGPMVNAAAPSNAPQKLIPPQPTGRPSPAPPSIPPAASPVMPPQTQSPGQPVQPPPMVPHHAKQNRITPIQKPHGLDPVEILQEREYRLQARITHRIAELENLPGSLAGDLRTKATIELKALQLLNFQRQLRQEVVVCMRRDTALETALDAKAYKRSKRQSLREARITEKLEKQQKIEQERKRRQKHQEYLSIILAHAKDFKEYHRSITAKIQKATKAVATYHANTEREQKKENERIEKERMRRLMAEDEEGYRKLIDQKKDKRLAYLLQQTDEYVANLTELVRAHKLVQALKEKKKKRKKKKKLENAEGQTPVLGPDGEPLDETSQMSDLPVKVIHVDSGNILTGVDAPKAGQLDTWLEMNPGYEEEEEEPQPAVPPVVVLPVLVGLEEKKKKIPDPDSEEVSEVDVRHIIEHAKQDVDDEYNSAEAAFARGLQSYYAVAHAVTERVEKQSTILINGQLKQYQIKGLEWLVSLYNNNLNGILADEMGLGKTIQTIALITYLMENKRVNGPFLIIVPLSTLSNWVYEFDKWAPSVVKVSYKGSPQARRAFIPQLRSGKFNVLLTTYEYIIKDKQVLAKIRWKYMIVDEGHRMKNHHCKLTQVLNTHYLAPRRVLLTGTPLQNKLPELWALLNFLLPTIFKSCSTFEQWFNAPFAMTGEKVDLNEEETILIIRRLHKVLRPFLLRRLKKEVEAQLPEKVEYVIKCDMSALQRVLYRHMQAKGVLLTDGSEKDKKVRRNDSSSLSKTYSL</sequence>
<reference evidence="12" key="3">
    <citation type="submission" date="2025-09" db="UniProtKB">
        <authorList>
            <consortium name="Ensembl"/>
        </authorList>
    </citation>
    <scope>IDENTIFICATION</scope>
</reference>
<dbReference type="Ensembl" id="ENSHHUT00000069275.1">
    <property type="protein sequence ID" value="ENSHHUP00000067018.1"/>
    <property type="gene ID" value="ENSHHUG00000037774.1"/>
</dbReference>
<dbReference type="InterPro" id="IPR038718">
    <property type="entry name" value="SNF2-like_sf"/>
</dbReference>
<name>A0A4W5PXY0_9TELE</name>
<dbReference type="Proteomes" id="UP000314982">
    <property type="component" value="Unassembled WGS sequence"/>
</dbReference>
<dbReference type="GO" id="GO:0000785">
    <property type="term" value="C:chromatin"/>
    <property type="evidence" value="ECO:0007669"/>
    <property type="project" value="UniProtKB-ARBA"/>
</dbReference>
<dbReference type="PROSITE" id="PS51666">
    <property type="entry name" value="QLQ"/>
    <property type="match status" value="1"/>
</dbReference>
<dbReference type="SMART" id="SM00951">
    <property type="entry name" value="QLQ"/>
    <property type="match status" value="1"/>
</dbReference>
<feature type="domain" description="HSA" evidence="10">
    <location>
        <begin position="418"/>
        <end position="490"/>
    </location>
</feature>
<evidence type="ECO:0000256" key="1">
    <source>
        <dbReference type="ARBA" id="ARBA00004123"/>
    </source>
</evidence>
<dbReference type="SMART" id="SM00573">
    <property type="entry name" value="HSA"/>
    <property type="match status" value="1"/>
</dbReference>
<evidence type="ECO:0000256" key="7">
    <source>
        <dbReference type="ARBA" id="ARBA00023242"/>
    </source>
</evidence>
<dbReference type="SUPFAM" id="SSF52540">
    <property type="entry name" value="P-loop containing nucleoside triphosphate hydrolases"/>
    <property type="match status" value="1"/>
</dbReference>
<evidence type="ECO:0000313" key="12">
    <source>
        <dbReference type="Ensembl" id="ENSHHUP00000067018.1"/>
    </source>
</evidence>
<organism evidence="12 13">
    <name type="scientific">Hucho hucho</name>
    <name type="common">huchen</name>
    <dbReference type="NCBI Taxonomy" id="62062"/>
    <lineage>
        <taxon>Eukaryota</taxon>
        <taxon>Metazoa</taxon>
        <taxon>Chordata</taxon>
        <taxon>Craniata</taxon>
        <taxon>Vertebrata</taxon>
        <taxon>Euteleostomi</taxon>
        <taxon>Actinopterygii</taxon>
        <taxon>Neopterygii</taxon>
        <taxon>Teleostei</taxon>
        <taxon>Protacanthopterygii</taxon>
        <taxon>Salmoniformes</taxon>
        <taxon>Salmonidae</taxon>
        <taxon>Salmoninae</taxon>
        <taxon>Hucho</taxon>
    </lineage>
</organism>
<dbReference type="Gene3D" id="3.40.5.120">
    <property type="match status" value="1"/>
</dbReference>
<evidence type="ECO:0000259" key="10">
    <source>
        <dbReference type="PROSITE" id="PS51204"/>
    </source>
</evidence>
<feature type="compositionally biased region" description="Gly residues" evidence="8">
    <location>
        <begin position="189"/>
        <end position="205"/>
    </location>
</feature>
<feature type="region of interest" description="Disordered" evidence="8">
    <location>
        <begin position="537"/>
        <end position="569"/>
    </location>
</feature>
<dbReference type="InterPro" id="IPR014001">
    <property type="entry name" value="Helicase_ATP-bd"/>
</dbReference>
<keyword evidence="7" id="KW-0539">Nucleus</keyword>
<dbReference type="InterPro" id="IPR000330">
    <property type="entry name" value="SNF2_N"/>
</dbReference>
<dbReference type="CDD" id="cd17996">
    <property type="entry name" value="DEXHc_SMARCA2_SMARCA4"/>
    <property type="match status" value="1"/>
</dbReference>
<evidence type="ECO:0000259" key="9">
    <source>
        <dbReference type="PROSITE" id="PS51192"/>
    </source>
</evidence>
<accession>A0A4W5PXY0</accession>
<comment type="similarity">
    <text evidence="2">Belongs to the SNF2/RAD54 helicase family.</text>
</comment>
<dbReference type="GO" id="GO:0005654">
    <property type="term" value="C:nucleoplasm"/>
    <property type="evidence" value="ECO:0007669"/>
    <property type="project" value="UniProtKB-ARBA"/>
</dbReference>
<reference evidence="13" key="1">
    <citation type="submission" date="2018-06" db="EMBL/GenBank/DDBJ databases">
        <title>Genome assembly of Danube salmon.</title>
        <authorList>
            <person name="Macqueen D.J."/>
            <person name="Gundappa M.K."/>
        </authorList>
    </citation>
    <scope>NUCLEOTIDE SEQUENCE [LARGE SCALE GENOMIC DNA]</scope>
</reference>
<dbReference type="GO" id="GO:0006355">
    <property type="term" value="P:regulation of DNA-templated transcription"/>
    <property type="evidence" value="ECO:0007669"/>
    <property type="project" value="InterPro"/>
</dbReference>
<evidence type="ECO:0000313" key="13">
    <source>
        <dbReference type="Proteomes" id="UP000314982"/>
    </source>
</evidence>
<evidence type="ECO:0000256" key="6">
    <source>
        <dbReference type="ARBA" id="ARBA00023163"/>
    </source>
</evidence>
<feature type="compositionally biased region" description="Basic residues" evidence="8">
    <location>
        <begin position="537"/>
        <end position="547"/>
    </location>
</feature>
<keyword evidence="13" id="KW-1185">Reference proteome</keyword>
<comment type="subcellular location">
    <subcellularLocation>
        <location evidence="1">Nucleus</location>
    </subcellularLocation>
</comment>
<evidence type="ECO:0000259" key="11">
    <source>
        <dbReference type="PROSITE" id="PS51666"/>
    </source>
</evidence>
<dbReference type="PROSITE" id="PS51204">
    <property type="entry name" value="HSA"/>
    <property type="match status" value="1"/>
</dbReference>
<dbReference type="InterPro" id="IPR006576">
    <property type="entry name" value="BRK_domain"/>
</dbReference>
<dbReference type="InterPro" id="IPR014978">
    <property type="entry name" value="Gln-Leu-Gln_QLQ"/>
</dbReference>
<dbReference type="FunFam" id="1.20.5.170:FF:000008">
    <property type="entry name" value="probable global transcription activator SNF2L2 isoform X1"/>
    <property type="match status" value="1"/>
</dbReference>
<dbReference type="AlphaFoldDB" id="A0A4W5PXY0"/>
<dbReference type="InterPro" id="IPR037259">
    <property type="entry name" value="BRK_sf"/>
</dbReference>
<keyword evidence="6" id="KW-0804">Transcription</keyword>
<feature type="domain" description="QLQ" evidence="11">
    <location>
        <begin position="124"/>
        <end position="159"/>
    </location>
</feature>
<evidence type="ECO:0000256" key="2">
    <source>
        <dbReference type="ARBA" id="ARBA00007025"/>
    </source>
</evidence>